<gene>
    <name evidence="16" type="ORF">PECAL_4P26260</name>
</gene>
<dbReference type="InterPro" id="IPR043160">
    <property type="entry name" value="Dynein_C_barrel"/>
</dbReference>
<evidence type="ECO:0000256" key="10">
    <source>
        <dbReference type="ARBA" id="ARBA00023069"/>
    </source>
</evidence>
<dbReference type="FunFam" id="1.10.8.720:FF:000005">
    <property type="entry name" value="Dynein axonemal heavy chain 10"/>
    <property type="match status" value="1"/>
</dbReference>
<dbReference type="FunFam" id="3.40.50.300:FF:000063">
    <property type="entry name" value="dynein heavy chain 6, axonemal"/>
    <property type="match status" value="1"/>
</dbReference>
<dbReference type="FunFam" id="3.40.50.300:FF:002141">
    <property type="entry name" value="Dynein heavy chain"/>
    <property type="match status" value="1"/>
</dbReference>
<dbReference type="Gene3D" id="1.20.920.30">
    <property type="match status" value="1"/>
</dbReference>
<dbReference type="InterPro" id="IPR003593">
    <property type="entry name" value="AAA+_ATPase"/>
</dbReference>
<dbReference type="InterPro" id="IPR026983">
    <property type="entry name" value="DHC"/>
</dbReference>
<keyword evidence="3" id="KW-0963">Cytoplasm</keyword>
<evidence type="ECO:0000256" key="9">
    <source>
        <dbReference type="ARBA" id="ARBA00023054"/>
    </source>
</evidence>
<evidence type="ECO:0000256" key="7">
    <source>
        <dbReference type="ARBA" id="ARBA00022840"/>
    </source>
</evidence>
<dbReference type="Gene3D" id="1.10.287.2620">
    <property type="match status" value="1"/>
</dbReference>
<dbReference type="Pfam" id="PF18199">
    <property type="entry name" value="Dynein_C"/>
    <property type="match status" value="1"/>
</dbReference>
<dbReference type="Gene3D" id="1.20.58.1120">
    <property type="match status" value="1"/>
</dbReference>
<comment type="similarity">
    <text evidence="2">Belongs to the dynein heavy chain family.</text>
</comment>
<dbReference type="Gene3D" id="1.10.472.130">
    <property type="match status" value="1"/>
</dbReference>
<keyword evidence="7" id="KW-0067">ATP-binding</keyword>
<dbReference type="InterPro" id="IPR041466">
    <property type="entry name" value="Dynein_AAA5_ext"/>
</dbReference>
<keyword evidence="5" id="KW-0677">Repeat</keyword>
<comment type="subcellular location">
    <subcellularLocation>
        <location evidence="1">Cytoplasm</location>
        <location evidence="1">Cytoskeleton</location>
        <location evidence="1">Cilium axoneme</location>
    </subcellularLocation>
</comment>
<dbReference type="InterPro" id="IPR013594">
    <property type="entry name" value="Dynein_heavy_tail"/>
</dbReference>
<dbReference type="Pfam" id="PF08385">
    <property type="entry name" value="DHC_N1"/>
    <property type="match status" value="1"/>
</dbReference>
<feature type="domain" description="AAA+ ATPase" evidence="15">
    <location>
        <begin position="2854"/>
        <end position="3009"/>
    </location>
</feature>
<dbReference type="SUPFAM" id="SSF52540">
    <property type="entry name" value="P-loop containing nucleoside triphosphate hydrolases"/>
    <property type="match status" value="4"/>
</dbReference>
<name>A0A8J2SXJ0_9STRA</name>
<dbReference type="InterPro" id="IPR004273">
    <property type="entry name" value="Dynein_heavy_D6_P-loop"/>
</dbReference>
<dbReference type="Gene3D" id="6.10.140.1060">
    <property type="match status" value="1"/>
</dbReference>
<feature type="domain" description="AAA+ ATPase" evidence="15">
    <location>
        <begin position="2154"/>
        <end position="2307"/>
    </location>
</feature>
<keyword evidence="12" id="KW-0206">Cytoskeleton</keyword>
<dbReference type="FunFam" id="3.40.50.300:FF:000049">
    <property type="entry name" value="Dynein, axonemal, heavy chain 5"/>
    <property type="match status" value="1"/>
</dbReference>
<evidence type="ECO:0000256" key="12">
    <source>
        <dbReference type="ARBA" id="ARBA00023212"/>
    </source>
</evidence>
<sequence>MAVAYIKSLVQLNLEADDAAFDHAIESKEDEGVDASESYFKFGDAALKHIFDDATTSGALFFFWAPHHGDENAADVLHCAAPTMPPAGHNRRSVHFLKLGKVPMEGSRTELMDALQFGACTANVLSDAAGLLGGLFLPAFEASRSDELTPGQIAYQRNLASFKSVLEHAARQIGGDVSLEIPEVDVSQPSILEDQTALGELEHAVEGWTTTIQQVVDQEAAKRPSSSGPLAEVEFWRERHRALSALYEQLQLPRVQAILQTLKRVDAHAIIGYSTSYGELQKLAIEAKDNTKFLATLERHFKTLSSGSFASILDTLPTMLNAVRMVWIISRHYNSDSRMVPLLERIAHKLAEKVSDEVNVASVLSLPPKEAQQIITEARAVLHAWEATYMATRQRIEESGTHVRWEFDRKRLFERTRYMAFVLGHLYDVAQARCSVLDQFDQFLGPELRAVTDDTTQVDKVVQRVEALKEPLTSITYNAYDRRYDESWQSLMDEFNADVASIEEQSIHFIDDAFQKLRSAESAYELVENFKKVESRDVINRQFTTLYDEVMEQYMKELSQIHALFDAHKARPLIYENYPPVAGAIAWARDLYHRAKKPILKFKQHEGLLETPEGLDAKQKYLVFARAVDAYITQLYESWEKSTLEVATELLKQPILAAVHSVPEDTRKKKPPGKFRMPPLPYKVNFVPELALIIKEAKYLDRLGFTIPETALQIALQEDKFHGYVRDLSLKLSQYDALISRIAPVESDLLTRQVAILQRTLRSGFTPLNWNSQRVPAFIEAVQKALNEFSGVVSQIQKSAAMIANVVDAIHSTVLFQPADLKRDPRTKRPVLVDVGQFHETVEATRTARLNDLQQQYKSIEPLLKKVEEVVASTATSSSPLLANYYRYWEKRLCNAIVVMVSTSLATFREMLTHPDCAPFCRAACLLGGRDVVVTPPAADVNKYITKCIRGLSDAAKTFPRWKRGTCLECPPVDVGEDEEPFVFSYHQDVSKNPHVMKLRDDLTSYVKRLTDESGALQKYKESWEVYDSLWDENMTRELDKLTDEPRGVVYFDAKLETYAGIANDALSRDRCTDVDFLRIDCDDVSKGVAKQSLSWRDQYGKVLRDVSFEKMTQLVDSWDAWRRDIDGTTCDSIETLMFVLNTIAKVVDASMDMELRYADVSERYRTLERHSVAIEAHELQLAHSLAEKWRELYVFARTKDLRLAKVKEDFRAVTTEQSEAFQEELKELRTQFYAEGPIAGKVSLEEGVLLMVDYAETLQKCVAKKDELVNAEDLFGMEMTSYPVLVEVQSEMARMKVIYDLYSSFEKFREDMSLTAWGELDVEVLKEGVDRAEKEIKKLPKDLKELSKYKAYELVVVNFKESLPVIVNLKNDAVKQAHWQQLEELTGVAIGDVKTITLGKIFSMELSQYGEDVDEIVVCAINELKIEKEIYAIEKCWSTTELDVREYKKDGQVRGHVLGAAEEINLQLEDHLLNLQTMSGSRFVGRYAQKVRTWEKTLNMVVETLDVWYNVQRKWMYLESIFIGSEDIRMQLPEEAKKFDKINKEFKTIMKTTHESPVVVRAATEKEFDALTEMGDRLDRCQKSLTDYLDTKRNAFSRFYFISDDELLSVLGSSDPTSIQVHMLKLFDNVKELKFGSGAAKIQGMVSSEKEGFDLCTKDITPPEKGASPVDGPVEEWMTRVEQAMKDSLKVISKTGIFNYASSPRSEWILDADVLGMVTLAGSLVWWTWEVEDAFRAVKEGDKHAMKTLEARLTKQLNELVAMVRQDLNKINRKKVNTLLIIDVHSRDIVDSFIRESILNAKEFAWESQLRFYWDRDVDDCVIKQCTGFFRYGYEYMGLNGRLVITPLTDRCYMTITQALTFKLGGSPAGPAGTGKTETVKDLAKSLALPCFVINCGEGLDYKAMGSIFSGLVQVGAWGCFDEFNRINIEVLSVVSAQLRSIQNALIYDNPTCDIGNGDIRVKRVAGFATCGFFITMNPGYAGRTELPDNLKALFRPVTMIVPDLQMICEIMLFSEGFEGAKVLARKMTVLYKLSKEQLSKQYHYDFGLRSLKSVLVMAGGLKRQYSDLREDIVLMRVLRDSNMPKYVFEDVPLFKGLIKDLFPGLDAPRVGYEDLKIEVAAHLTANGYKCSDELVHKEQCDKVIQMYETMIVRHTTMIVGPTGGGKTVVLDTLKAARLKAEGVVVKYYVINPKAQPLNELYGVMDPVTRDWTDGVLSRLFRELNEPLPKAKEGKEMRWIIYDGDVDAVWVENMNSVMDDNRLLTLPNGERIRLQPHCCMICETFDLQYASPATISRCGMVWADPKNLGYRPFFERWLRKRCGDGVDIPGDRDEEAEQLQSLFDQYVPPCIDYVQLGLVDGELGAKLRMVVPVTSIDMVKQLCTALDAFLGPVYDVAGDSLPDINELENVFAFCVTWSVGAPLVGSSQEQFNDFVKKISSSNLPDGMLTDSVYDASSKRWQTWESRVEPYVEPSPFKFYEVIVPTTDSTKFSYLLRELGPRKPVLFVGASGTAKTTIIMDYLEGLSDDTARKLTIGFSSRTSSMDVQKNLEVNVDKRTGNIYGPPLGTNLVVFIDDMNMPKVDTYGTQQPITLLLTLISRGFIYDREKDLTQKVLRDMTYIGAMGPPGGGRNNVDPRFVALFSVFNLPDPTSEVLKHMYSSIINERLRDFGPSVKDAASKFPDAMLELFSYILESLPPTPAKFHYIFNLRDLSRVTEGVCLATPEVFERSEQLVRLFRNEVQRIFCDRLVSDEDLGTVEGKLAEIIGSQWSECRDDALVDPIIFGDFERAVARLTEDAEDARLYKDMGDFSSTRKIMDAVLEDYNLNRTPQALVLFEMALSHLTRVHRIIRLPRGNALLVGVGGSGKQSLTRLATYCAGYDIFSIQLMRGYGEIEFREDLKTLYKLLGTKEVVFLFTDAHVALEGFLEFLNNMLTTGMVPALYEQDEMDGLANSVRKQCKAAGVVDTSANLWKFYVNKCRNNLHLVLAMSPSGDKLRLRCRSFPGLISNCVIDWFFPWPEDALSKVAEFFLAEVDLPDQHRANIVQHLVFSHTHVVAEAARFAETLRRYYYVTPKNYLDYIQNYHTQLLNNEKKVGNSVKRLAGGLSKLVDAARDVDRMSIELKDAQVVVSAKTVEVEALIEQITEKTTIANKQKDEAEVMQVTASEQSVVIAREKGKADAALEEAIPALEMAESALANLHKEDITEVKNFAKPPALVQDACLMVVCLRPTGVKLDETWADAKKMLADTSLLDKLKRYPKDSITEKMMKSVRKYFKNPKMTVENMKSVSKAGTGLLVWVTAISKYFDVAKNVEPLKAKVRDMEKQQAKTTKLLADLNDQLGVLSKELGELDTNFKEKNEELTGLQTQAALMEKRLAAASKLITGLTGERTRWTSDIGDLNNSKVQLVGDCLLAASFLSYAGAFTSDFRAGMIYDTFAKKVASLNIPVTAAFNLESFLSSDAVIQDWTAKGLPADEHSVQNGILTTAASRFPLCIDPQQQAVSWIKNMYGKDQLKIKSLSESDFMKHLELAIQFGAPFLFENVDEELDPMLDPVLEKNTYVESGQKLIKLGDKSVAWDDSFRLFFTTKLGNPHYSPEVMAKTMLINYSVTQDGLANQLLNVVVGHERPDLEEQFSELVADMSANALMIVKLEDTLLHELSASEGNILDNSDLIETLNQTKETSTAIKAKVEQAEFTKAEISKARLGYTPVAKRGSILYFVMASLSTISSMYETSLDSFLGVFNKALDHAKKDVVLDNRLRNMSESVMRDVYDYTCTGIFERHKLMFAFQMTCQVQDGNGELNRGELDAFLKGDTGLDAPPRDSPVSWLGASGWKDLLALCDMNDGFDQLRKDFEKNKDNWKAWYDLEAPETVPLPDGHSEKLTPLQRLCVMRCFRPDRVYNAVKTYVMGAIGEKYVQPPVLDYGRIFAQSTERSPMVFILSPGADPQGDIQLLCEERGMMSKFRFIALGQGQGPKAEHLIDQGTKSGHWVLLQNCHLLVSWLKMLEKKMELMKAPHKDFRLWMTTEPTERFPMGILQKSLKVVTEPPDGLKLNMRATFAKIDQSVLDACPHDAFRACLFTLAFLHAVVQERRKYGKIGWNVAYDFNESDFVISRKLVSLYLTKSYEDDDEFLPWGSLKYLIGDAMYGGRVSDNMDRRVLVTYLSEYMGDFLFDTCQKFYFSQAGFAYDLPEPGPLENYQRHIEKLPLTNSPAVFGLHPNAEIGFYSNATKNMWVNLISLQPRSVDSGGGLSRDDIIAGTAKDIEGKVPIESLDIGSYDLMVVRSKLFERNGVNTPTPAQVVLLQELERWNLLVIKMAVTLADLQRAFRGEIGMSDDLDALGGSLFNGFIPQMWKRLMPNTQKPLGSWMSHFLERYTQYDLWIAHGEPKVIWLSGLHIPESYLTALVQTTCRALNWPLDKATSSTKVTEYTESAMPPAKLEHGTYIKGLYLEGAGWDAERMCLKRQEPKVLVVPLPILEMIPSGGAVKLHGVFVTPVYVTQDRRNAMGVGLVFEANLATDEHTSLWVLQGVALSLNTDA</sequence>
<keyword evidence="17" id="KW-1185">Reference proteome</keyword>
<dbReference type="OrthoDB" id="64868at2759"/>
<keyword evidence="8" id="KW-0243">Dynein</keyword>
<dbReference type="InterPro" id="IPR042222">
    <property type="entry name" value="Dynein_2_N"/>
</dbReference>
<dbReference type="Proteomes" id="UP000789595">
    <property type="component" value="Unassembled WGS sequence"/>
</dbReference>
<dbReference type="Gene3D" id="1.10.8.720">
    <property type="entry name" value="Region D6 of dynein motor"/>
    <property type="match status" value="1"/>
</dbReference>
<dbReference type="GO" id="GO:0007018">
    <property type="term" value="P:microtubule-based movement"/>
    <property type="evidence" value="ECO:0007669"/>
    <property type="project" value="InterPro"/>
</dbReference>
<dbReference type="FunFam" id="1.20.920.20:FF:000001">
    <property type="entry name" value="dynein heavy chain 2, axonemal"/>
    <property type="match status" value="1"/>
</dbReference>
<evidence type="ECO:0000256" key="3">
    <source>
        <dbReference type="ARBA" id="ARBA00022490"/>
    </source>
</evidence>
<organism evidence="16 17">
    <name type="scientific">Pelagomonas calceolata</name>
    <dbReference type="NCBI Taxonomy" id="35677"/>
    <lineage>
        <taxon>Eukaryota</taxon>
        <taxon>Sar</taxon>
        <taxon>Stramenopiles</taxon>
        <taxon>Ochrophyta</taxon>
        <taxon>Pelagophyceae</taxon>
        <taxon>Pelagomonadales</taxon>
        <taxon>Pelagomonadaceae</taxon>
        <taxon>Pelagomonas</taxon>
    </lineage>
</organism>
<evidence type="ECO:0000256" key="6">
    <source>
        <dbReference type="ARBA" id="ARBA00022741"/>
    </source>
</evidence>
<evidence type="ECO:0000259" key="15">
    <source>
        <dbReference type="SMART" id="SM00382"/>
    </source>
</evidence>
<dbReference type="InterPro" id="IPR041658">
    <property type="entry name" value="AAA_lid_11"/>
</dbReference>
<dbReference type="Pfam" id="PF12775">
    <property type="entry name" value="AAA_7"/>
    <property type="match status" value="1"/>
</dbReference>
<dbReference type="InterPro" id="IPR041228">
    <property type="entry name" value="Dynein_C"/>
</dbReference>
<feature type="coiled-coil region" evidence="14">
    <location>
        <begin position="3320"/>
        <end position="3375"/>
    </location>
</feature>
<keyword evidence="4" id="KW-0493">Microtubule</keyword>
<dbReference type="FunFam" id="3.40.50.300:FF:000153">
    <property type="entry name" value="Dynein axonemal heavy chain 1"/>
    <property type="match status" value="1"/>
</dbReference>
<keyword evidence="6" id="KW-0547">Nucleotide-binding</keyword>
<dbReference type="Gene3D" id="3.10.490.20">
    <property type="match status" value="1"/>
</dbReference>
<dbReference type="InterPro" id="IPR042228">
    <property type="entry name" value="Dynein_linker_3"/>
</dbReference>
<comment type="caution">
    <text evidence="16">The sequence shown here is derived from an EMBL/GenBank/DDBJ whole genome shotgun (WGS) entry which is preliminary data.</text>
</comment>
<dbReference type="InterPro" id="IPR024743">
    <property type="entry name" value="Dynein_HC_stalk"/>
</dbReference>
<dbReference type="Pfam" id="PF12781">
    <property type="entry name" value="AAA_9"/>
    <property type="match status" value="1"/>
</dbReference>
<dbReference type="GO" id="GO:0005524">
    <property type="term" value="F:ATP binding"/>
    <property type="evidence" value="ECO:0007669"/>
    <property type="project" value="UniProtKB-KW"/>
</dbReference>
<dbReference type="InterPro" id="IPR035699">
    <property type="entry name" value="AAA_6"/>
</dbReference>
<keyword evidence="13" id="KW-0966">Cell projection</keyword>
<feature type="domain" description="AAA+ ATPase" evidence="15">
    <location>
        <begin position="2501"/>
        <end position="2652"/>
    </location>
</feature>
<dbReference type="Pfam" id="PF17857">
    <property type="entry name" value="AAA_lid_1"/>
    <property type="match status" value="1"/>
</dbReference>
<evidence type="ECO:0000256" key="5">
    <source>
        <dbReference type="ARBA" id="ARBA00022737"/>
    </source>
</evidence>
<dbReference type="Gene3D" id="1.10.8.710">
    <property type="match status" value="1"/>
</dbReference>
<dbReference type="InterPro" id="IPR043157">
    <property type="entry name" value="Dynein_AAA1S"/>
</dbReference>
<evidence type="ECO:0000256" key="1">
    <source>
        <dbReference type="ARBA" id="ARBA00004430"/>
    </source>
</evidence>
<dbReference type="Gene3D" id="1.20.140.100">
    <property type="entry name" value="Dynein heavy chain, N-terminal domain 2"/>
    <property type="match status" value="1"/>
</dbReference>
<keyword evidence="10" id="KW-0969">Cilium</keyword>
<dbReference type="Gene3D" id="1.20.920.20">
    <property type="match status" value="1"/>
</dbReference>
<dbReference type="FunFam" id="1.20.58.1120:FF:000008">
    <property type="entry name" value="Dynein heavy chain 10, axonemal"/>
    <property type="match status" value="1"/>
</dbReference>
<reference evidence="16" key="1">
    <citation type="submission" date="2021-11" db="EMBL/GenBank/DDBJ databases">
        <authorList>
            <consortium name="Genoscope - CEA"/>
            <person name="William W."/>
        </authorList>
    </citation>
    <scope>NUCLEOTIDE SEQUENCE</scope>
</reference>
<dbReference type="Pfam" id="PF12780">
    <property type="entry name" value="AAA_8"/>
    <property type="match status" value="1"/>
</dbReference>
<evidence type="ECO:0000313" key="17">
    <source>
        <dbReference type="Proteomes" id="UP000789595"/>
    </source>
</evidence>
<dbReference type="GO" id="GO:0005930">
    <property type="term" value="C:axoneme"/>
    <property type="evidence" value="ECO:0007669"/>
    <property type="project" value="UniProtKB-SubCell"/>
</dbReference>
<dbReference type="FunFam" id="1.20.140.100:FF:000001">
    <property type="entry name" value="dynein heavy chain 17, axonemal"/>
    <property type="match status" value="1"/>
</dbReference>
<dbReference type="Pfam" id="PF08393">
    <property type="entry name" value="DHC_N2"/>
    <property type="match status" value="1"/>
</dbReference>
<dbReference type="GO" id="GO:0030286">
    <property type="term" value="C:dynein complex"/>
    <property type="evidence" value="ECO:0007669"/>
    <property type="project" value="UniProtKB-KW"/>
</dbReference>
<dbReference type="Pfam" id="PF18198">
    <property type="entry name" value="AAA_lid_11"/>
    <property type="match status" value="1"/>
</dbReference>
<dbReference type="FunFam" id="1.20.920.30:FF:000002">
    <property type="entry name" value="Dynein axonemal heavy chain 3"/>
    <property type="match status" value="1"/>
</dbReference>
<dbReference type="GO" id="GO:0008569">
    <property type="term" value="F:minus-end-directed microtubule motor activity"/>
    <property type="evidence" value="ECO:0007669"/>
    <property type="project" value="InterPro"/>
</dbReference>
<dbReference type="PANTHER" id="PTHR22878">
    <property type="entry name" value="DYNEIN HEAVY CHAIN 6, AXONEMAL-LIKE-RELATED"/>
    <property type="match status" value="1"/>
</dbReference>
<dbReference type="InterPro" id="IPR042219">
    <property type="entry name" value="AAA_lid_11_sf"/>
</dbReference>
<feature type="domain" description="AAA+ ATPase" evidence="15">
    <location>
        <begin position="1865"/>
        <end position="2006"/>
    </location>
</feature>
<dbReference type="InterPro" id="IPR024317">
    <property type="entry name" value="Dynein_heavy_chain_D4_dom"/>
</dbReference>
<evidence type="ECO:0000256" key="8">
    <source>
        <dbReference type="ARBA" id="ARBA00023017"/>
    </source>
</evidence>
<dbReference type="Gene3D" id="1.10.8.1220">
    <property type="match status" value="1"/>
</dbReference>
<dbReference type="Pfam" id="PF03028">
    <property type="entry name" value="Dynein_heavy"/>
    <property type="match status" value="1"/>
</dbReference>
<dbReference type="InterPro" id="IPR041589">
    <property type="entry name" value="DNAH3_AAA_lid_1"/>
</dbReference>
<dbReference type="SMART" id="SM00382">
    <property type="entry name" value="AAA"/>
    <property type="match status" value="4"/>
</dbReference>
<dbReference type="GO" id="GO:0045505">
    <property type="term" value="F:dynein intermediate chain binding"/>
    <property type="evidence" value="ECO:0007669"/>
    <property type="project" value="InterPro"/>
</dbReference>
<dbReference type="FunFam" id="1.20.1270.280:FF:000005">
    <property type="entry name" value="Dynein axonemal heavy chain 10"/>
    <property type="match status" value="1"/>
</dbReference>
<dbReference type="Pfam" id="PF17852">
    <property type="entry name" value="Dynein_AAA_lid"/>
    <property type="match status" value="1"/>
</dbReference>
<proteinExistence type="inferred from homology"/>
<evidence type="ECO:0000256" key="14">
    <source>
        <dbReference type="SAM" id="Coils"/>
    </source>
</evidence>
<evidence type="ECO:0000256" key="2">
    <source>
        <dbReference type="ARBA" id="ARBA00008887"/>
    </source>
</evidence>
<dbReference type="Gene3D" id="1.20.1270.280">
    <property type="match status" value="1"/>
</dbReference>
<dbReference type="InterPro" id="IPR027417">
    <property type="entry name" value="P-loop_NTPase"/>
</dbReference>
<dbReference type="PANTHER" id="PTHR22878:SF63">
    <property type="entry name" value="DYNEIN AXONEMAL HEAVY CHAIN 10"/>
    <property type="match status" value="1"/>
</dbReference>
<dbReference type="EMBL" id="CAKKNE010000004">
    <property type="protein sequence ID" value="CAH0375299.1"/>
    <property type="molecule type" value="Genomic_DNA"/>
</dbReference>
<dbReference type="FunFam" id="3.10.490.20:FF:000006">
    <property type="entry name" value="Dynein axonemal heavy chain 10"/>
    <property type="match status" value="1"/>
</dbReference>
<keyword evidence="11" id="KW-0505">Motor protein</keyword>
<dbReference type="GO" id="GO:0051959">
    <property type="term" value="F:dynein light intermediate chain binding"/>
    <property type="evidence" value="ECO:0007669"/>
    <property type="project" value="InterPro"/>
</dbReference>
<dbReference type="InterPro" id="IPR035706">
    <property type="entry name" value="AAA_9"/>
</dbReference>
<evidence type="ECO:0000256" key="4">
    <source>
        <dbReference type="ARBA" id="ARBA00022701"/>
    </source>
</evidence>
<dbReference type="Gene3D" id="3.20.180.20">
    <property type="entry name" value="Dynein heavy chain, N-terminal domain 2"/>
    <property type="match status" value="1"/>
</dbReference>
<dbReference type="Pfam" id="PF12774">
    <property type="entry name" value="AAA_6"/>
    <property type="match status" value="1"/>
</dbReference>
<dbReference type="Gene3D" id="3.40.50.300">
    <property type="entry name" value="P-loop containing nucleotide triphosphate hydrolases"/>
    <property type="match status" value="5"/>
</dbReference>
<protein>
    <recommendedName>
        <fullName evidence="15">AAA+ ATPase domain-containing protein</fullName>
    </recommendedName>
</protein>
<dbReference type="GO" id="GO:0005874">
    <property type="term" value="C:microtubule"/>
    <property type="evidence" value="ECO:0007669"/>
    <property type="project" value="UniProtKB-KW"/>
</dbReference>
<dbReference type="FunFam" id="1.10.8.1220:FF:000001">
    <property type="entry name" value="Dynein axonemal heavy chain 5"/>
    <property type="match status" value="1"/>
</dbReference>
<dbReference type="FunFam" id="1.10.8.710:FF:000002">
    <property type="entry name" value="dynein heavy chain 17, axonemal"/>
    <property type="match status" value="1"/>
</dbReference>
<evidence type="ECO:0000256" key="11">
    <source>
        <dbReference type="ARBA" id="ARBA00023175"/>
    </source>
</evidence>
<dbReference type="InterPro" id="IPR013602">
    <property type="entry name" value="Dynein_heavy_linker"/>
</dbReference>
<keyword evidence="9 14" id="KW-0175">Coiled coil</keyword>
<evidence type="ECO:0000313" key="16">
    <source>
        <dbReference type="EMBL" id="CAH0375299.1"/>
    </source>
</evidence>
<dbReference type="Pfam" id="PF12777">
    <property type="entry name" value="MT"/>
    <property type="match status" value="1"/>
</dbReference>
<evidence type="ECO:0000256" key="13">
    <source>
        <dbReference type="ARBA" id="ARBA00023273"/>
    </source>
</evidence>
<accession>A0A8J2SXJ0</accession>